<dbReference type="AlphaFoldDB" id="A0AAD9ZPQ4"/>
<accession>A0AAD9ZPQ4</accession>
<reference evidence="1" key="1">
    <citation type="journal article" date="2023" name="Plant J.">
        <title>Genome sequences and population genomics provide insights into the demographic history, inbreeding, and mutation load of two 'living fossil' tree species of Dipteronia.</title>
        <authorList>
            <person name="Feng Y."/>
            <person name="Comes H.P."/>
            <person name="Chen J."/>
            <person name="Zhu S."/>
            <person name="Lu R."/>
            <person name="Zhang X."/>
            <person name="Li P."/>
            <person name="Qiu J."/>
            <person name="Olsen K.M."/>
            <person name="Qiu Y."/>
        </authorList>
    </citation>
    <scope>NUCLEOTIDE SEQUENCE</scope>
    <source>
        <strain evidence="1">NBL</strain>
    </source>
</reference>
<protein>
    <submittedName>
        <fullName evidence="1">Uncharacterized protein</fullName>
    </submittedName>
</protein>
<dbReference type="EMBL" id="JANJYJ010000009">
    <property type="protein sequence ID" value="KAK3188282.1"/>
    <property type="molecule type" value="Genomic_DNA"/>
</dbReference>
<proteinExistence type="predicted"/>
<evidence type="ECO:0000313" key="2">
    <source>
        <dbReference type="Proteomes" id="UP001281410"/>
    </source>
</evidence>
<dbReference type="Proteomes" id="UP001281410">
    <property type="component" value="Unassembled WGS sequence"/>
</dbReference>
<keyword evidence="2" id="KW-1185">Reference proteome</keyword>
<gene>
    <name evidence="1" type="ORF">Dsin_027843</name>
</gene>
<comment type="caution">
    <text evidence="1">The sequence shown here is derived from an EMBL/GenBank/DDBJ whole genome shotgun (WGS) entry which is preliminary data.</text>
</comment>
<name>A0AAD9ZPQ4_9ROSI</name>
<evidence type="ECO:0000313" key="1">
    <source>
        <dbReference type="EMBL" id="KAK3188282.1"/>
    </source>
</evidence>
<sequence>MWICVLLSKKARISEFTAHQNAIFDICWIKAASMSVTSVLYLKDEVSIATAGAVNRNLGLTHWYGDNVEEVVVEGSVASTDPNTKVHHVPLGRDFWSVKVDLVFNSEVILVRTNR</sequence>
<organism evidence="1 2">
    <name type="scientific">Dipteronia sinensis</name>
    <dbReference type="NCBI Taxonomy" id="43782"/>
    <lineage>
        <taxon>Eukaryota</taxon>
        <taxon>Viridiplantae</taxon>
        <taxon>Streptophyta</taxon>
        <taxon>Embryophyta</taxon>
        <taxon>Tracheophyta</taxon>
        <taxon>Spermatophyta</taxon>
        <taxon>Magnoliopsida</taxon>
        <taxon>eudicotyledons</taxon>
        <taxon>Gunneridae</taxon>
        <taxon>Pentapetalae</taxon>
        <taxon>rosids</taxon>
        <taxon>malvids</taxon>
        <taxon>Sapindales</taxon>
        <taxon>Sapindaceae</taxon>
        <taxon>Hippocastanoideae</taxon>
        <taxon>Acereae</taxon>
        <taxon>Dipteronia</taxon>
    </lineage>
</organism>